<proteinExistence type="inferred from homology"/>
<dbReference type="AlphaFoldDB" id="A0AA38HBQ5"/>
<evidence type="ECO:0000256" key="15">
    <source>
        <dbReference type="ARBA" id="ARBA00023063"/>
    </source>
</evidence>
<dbReference type="InterPro" id="IPR036188">
    <property type="entry name" value="FAD/NAD-bd_sf"/>
</dbReference>
<dbReference type="InterPro" id="IPR017941">
    <property type="entry name" value="Rieske_2Fe-2S"/>
</dbReference>
<keyword evidence="8" id="KW-0285">Flavoprotein</keyword>
<evidence type="ECO:0000256" key="3">
    <source>
        <dbReference type="ARBA" id="ARBA00001974"/>
    </source>
</evidence>
<evidence type="ECO:0000256" key="18">
    <source>
        <dbReference type="ARBA" id="ARBA00051413"/>
    </source>
</evidence>
<dbReference type="GO" id="GO:0020037">
    <property type="term" value="F:heme binding"/>
    <property type="evidence" value="ECO:0007669"/>
    <property type="project" value="InterPro"/>
</dbReference>
<dbReference type="GO" id="GO:0050661">
    <property type="term" value="F:NADP binding"/>
    <property type="evidence" value="ECO:0007669"/>
    <property type="project" value="InterPro"/>
</dbReference>
<dbReference type="Gene3D" id="1.10.10.1100">
    <property type="entry name" value="BFD-like [2Fe-2S]-binding domain"/>
    <property type="match status" value="1"/>
</dbReference>
<dbReference type="NCBIfam" id="TIGR02378">
    <property type="entry name" value="nirD_assim_sml"/>
    <property type="match status" value="1"/>
</dbReference>
<comment type="cofactor">
    <cofactor evidence="16">
        <name>[2Fe-2S] cluster</name>
        <dbReference type="ChEBI" id="CHEBI:190135"/>
    </cofactor>
</comment>
<dbReference type="CDD" id="cd03529">
    <property type="entry name" value="Rieske_NirD"/>
    <property type="match status" value="1"/>
</dbReference>
<evidence type="ECO:0000313" key="24">
    <source>
        <dbReference type="Proteomes" id="UP001164286"/>
    </source>
</evidence>
<dbReference type="Gene3D" id="2.102.10.10">
    <property type="entry name" value="Rieske [2Fe-2S] iron-sulphur domain"/>
    <property type="match status" value="1"/>
</dbReference>
<dbReference type="InterPro" id="IPR036136">
    <property type="entry name" value="Nit/Sulf_reduc_fer-like_dom_sf"/>
</dbReference>
<organism evidence="23 24">
    <name type="scientific">Dioszegia hungarica</name>
    <dbReference type="NCBI Taxonomy" id="4972"/>
    <lineage>
        <taxon>Eukaryota</taxon>
        <taxon>Fungi</taxon>
        <taxon>Dikarya</taxon>
        <taxon>Basidiomycota</taxon>
        <taxon>Agaricomycotina</taxon>
        <taxon>Tremellomycetes</taxon>
        <taxon>Tremellales</taxon>
        <taxon>Bulleribasidiaceae</taxon>
        <taxon>Dioszegia</taxon>
    </lineage>
</organism>
<evidence type="ECO:0000256" key="17">
    <source>
        <dbReference type="ARBA" id="ARBA00050114"/>
    </source>
</evidence>
<name>A0AA38HBQ5_9TREE</name>
<evidence type="ECO:0000256" key="16">
    <source>
        <dbReference type="ARBA" id="ARBA00034078"/>
    </source>
</evidence>
<dbReference type="Gene3D" id="3.30.413.10">
    <property type="entry name" value="Sulfite Reductase Hemoprotein, domain 1"/>
    <property type="match status" value="1"/>
</dbReference>
<evidence type="ECO:0000256" key="7">
    <source>
        <dbReference type="ARBA" id="ARBA00022617"/>
    </source>
</evidence>
<dbReference type="PANTHER" id="PTHR43809">
    <property type="entry name" value="NITRITE REDUCTASE (NADH) LARGE SUBUNIT"/>
    <property type="match status" value="1"/>
</dbReference>
<dbReference type="SUPFAM" id="SSF51905">
    <property type="entry name" value="FAD/NAD(P)-binding domain"/>
    <property type="match status" value="1"/>
</dbReference>
<evidence type="ECO:0000256" key="6">
    <source>
        <dbReference type="ARBA" id="ARBA00022485"/>
    </source>
</evidence>
<dbReference type="GO" id="GO:0046872">
    <property type="term" value="F:metal ion binding"/>
    <property type="evidence" value="ECO:0007669"/>
    <property type="project" value="UniProtKB-KW"/>
</dbReference>
<keyword evidence="6" id="KW-0004">4Fe-4S</keyword>
<evidence type="ECO:0000256" key="9">
    <source>
        <dbReference type="ARBA" id="ARBA00022714"/>
    </source>
</evidence>
<dbReference type="PRINTS" id="PR00397">
    <property type="entry name" value="SIROHAEM"/>
</dbReference>
<dbReference type="Pfam" id="PF04324">
    <property type="entry name" value="Fer2_BFD"/>
    <property type="match status" value="1"/>
</dbReference>
<feature type="domain" description="Rieske" evidence="22">
    <location>
        <begin position="914"/>
        <end position="1021"/>
    </location>
</feature>
<dbReference type="Gene3D" id="3.50.50.60">
    <property type="entry name" value="FAD/NAD(P)-binding domain"/>
    <property type="match status" value="2"/>
</dbReference>
<comment type="cofactor">
    <cofactor evidence="3">
        <name>FAD</name>
        <dbReference type="ChEBI" id="CHEBI:57692"/>
    </cofactor>
</comment>
<keyword evidence="11" id="KW-0274">FAD</keyword>
<dbReference type="Pfam" id="PF01077">
    <property type="entry name" value="NIR_SIR"/>
    <property type="match status" value="1"/>
</dbReference>
<reference evidence="23" key="1">
    <citation type="journal article" date="2022" name="G3 (Bethesda)">
        <title>High quality genome of the basidiomycete yeast Dioszegia hungarica PDD-24b-2 isolated from cloud water.</title>
        <authorList>
            <person name="Jarrige D."/>
            <person name="Haridas S."/>
            <person name="Bleykasten-Grosshans C."/>
            <person name="Joly M."/>
            <person name="Nadalig T."/>
            <person name="Sancelme M."/>
            <person name="Vuilleumier S."/>
            <person name="Grigoriev I.V."/>
            <person name="Amato P."/>
            <person name="Bringel F."/>
        </authorList>
    </citation>
    <scope>NUCLEOTIDE SEQUENCE</scope>
    <source>
        <strain evidence="23">PDD-24b-2</strain>
    </source>
</reference>
<dbReference type="FunFam" id="3.30.413.10:FF:000007">
    <property type="entry name" value="Nitrite reductase [NAD(P)H] large subunit"/>
    <property type="match status" value="1"/>
</dbReference>
<accession>A0AA38HBQ5</accession>
<dbReference type="InterPro" id="IPR041854">
    <property type="entry name" value="BFD-like_2Fe2S-bd_dom_sf"/>
</dbReference>
<dbReference type="InterPro" id="IPR012748">
    <property type="entry name" value="Rieske-like_NirD"/>
</dbReference>
<dbReference type="RefSeq" id="XP_052946997.1">
    <property type="nucleotide sequence ID" value="XM_053092287.1"/>
</dbReference>
<comment type="caution">
    <text evidence="23">The sequence shown here is derived from an EMBL/GenBank/DDBJ whole genome shotgun (WGS) entry which is preliminary data.</text>
</comment>
<comment type="pathway">
    <text evidence="4">Nitrogen metabolism; nitrate reduction (assimilation).</text>
</comment>
<dbReference type="NCBIfam" id="TIGR02374">
    <property type="entry name" value="nitri_red_nirB"/>
    <property type="match status" value="1"/>
</dbReference>
<dbReference type="Pfam" id="PF13806">
    <property type="entry name" value="Rieske_2"/>
    <property type="match status" value="1"/>
</dbReference>
<keyword evidence="9" id="KW-0001">2Fe-2S</keyword>
<dbReference type="InterPro" id="IPR005117">
    <property type="entry name" value="NiRdtase/SiRdtase_haem-b_fer"/>
</dbReference>
<evidence type="ECO:0000256" key="2">
    <source>
        <dbReference type="ARBA" id="ARBA00001966"/>
    </source>
</evidence>
<comment type="cofactor">
    <cofactor evidence="2">
        <name>[4Fe-4S] cluster</name>
        <dbReference type="ChEBI" id="CHEBI:49883"/>
    </cofactor>
</comment>
<evidence type="ECO:0000256" key="21">
    <source>
        <dbReference type="SAM" id="MobiDB-lite"/>
    </source>
</evidence>
<evidence type="ECO:0000313" key="23">
    <source>
        <dbReference type="EMBL" id="KAI9637220.1"/>
    </source>
</evidence>
<comment type="catalytic activity">
    <reaction evidence="18">
        <text>NH4(+) + 3 NADP(+) + 2 H2O = nitrite + 3 NADPH + 5 H(+)</text>
        <dbReference type="Rhea" id="RHEA:24632"/>
        <dbReference type="ChEBI" id="CHEBI:15377"/>
        <dbReference type="ChEBI" id="CHEBI:15378"/>
        <dbReference type="ChEBI" id="CHEBI:16301"/>
        <dbReference type="ChEBI" id="CHEBI:28938"/>
        <dbReference type="ChEBI" id="CHEBI:57783"/>
        <dbReference type="ChEBI" id="CHEBI:58349"/>
        <dbReference type="EC" id="1.7.1.4"/>
    </reaction>
</comment>
<comment type="similarity">
    <text evidence="5">Belongs to the nitrite and sulfite reductase 4Fe-4S domain family.</text>
</comment>
<evidence type="ECO:0000256" key="19">
    <source>
        <dbReference type="ARBA" id="ARBA00066907"/>
    </source>
</evidence>
<dbReference type="InterPro" id="IPR006066">
    <property type="entry name" value="NO2/SO3_Rdtase_FeS/sirohaem_BS"/>
</dbReference>
<dbReference type="PRINTS" id="PR00411">
    <property type="entry name" value="PNDRDTASEI"/>
</dbReference>
<evidence type="ECO:0000256" key="10">
    <source>
        <dbReference type="ARBA" id="ARBA00022723"/>
    </source>
</evidence>
<dbReference type="GO" id="GO:0051539">
    <property type="term" value="F:4 iron, 4 sulfur cluster binding"/>
    <property type="evidence" value="ECO:0007669"/>
    <property type="project" value="UniProtKB-KW"/>
</dbReference>
<keyword evidence="24" id="KW-1185">Reference proteome</keyword>
<dbReference type="EC" id="1.7.1.4" evidence="19"/>
<dbReference type="PRINTS" id="PR00368">
    <property type="entry name" value="FADPNR"/>
</dbReference>
<dbReference type="Pfam" id="PF03460">
    <property type="entry name" value="NIR_SIR_ferr"/>
    <property type="match status" value="1"/>
</dbReference>
<comment type="cofactor">
    <cofactor evidence="1">
        <name>siroheme</name>
        <dbReference type="ChEBI" id="CHEBI:60052"/>
    </cofactor>
</comment>
<evidence type="ECO:0000256" key="5">
    <source>
        <dbReference type="ARBA" id="ARBA00010429"/>
    </source>
</evidence>
<dbReference type="InterPro" id="IPR036922">
    <property type="entry name" value="Rieske_2Fe-2S_sf"/>
</dbReference>
<dbReference type="Proteomes" id="UP001164286">
    <property type="component" value="Unassembled WGS sequence"/>
</dbReference>
<dbReference type="FunFam" id="1.10.10.1100:FF:000002">
    <property type="entry name" value="Nitrite reductase large subunit"/>
    <property type="match status" value="1"/>
</dbReference>
<dbReference type="InterPro" id="IPR052034">
    <property type="entry name" value="NasD-like"/>
</dbReference>
<keyword evidence="10" id="KW-0479">Metal-binding</keyword>
<dbReference type="GO" id="GO:0042128">
    <property type="term" value="P:nitrate assimilation"/>
    <property type="evidence" value="ECO:0007669"/>
    <property type="project" value="UniProtKB-KW"/>
</dbReference>
<keyword evidence="14" id="KW-0411">Iron-sulfur</keyword>
<dbReference type="InterPro" id="IPR006067">
    <property type="entry name" value="NO2/SO3_Rdtase_4Fe4S_dom"/>
</dbReference>
<keyword evidence="7" id="KW-0349">Heme</keyword>
<comment type="catalytic activity">
    <reaction evidence="17">
        <text>NH4(+) + 3 NAD(+) + 2 H2O = nitrite + 3 NADH + 5 H(+)</text>
        <dbReference type="Rhea" id="RHEA:24628"/>
        <dbReference type="ChEBI" id="CHEBI:15377"/>
        <dbReference type="ChEBI" id="CHEBI:15378"/>
        <dbReference type="ChEBI" id="CHEBI:16301"/>
        <dbReference type="ChEBI" id="CHEBI:28938"/>
        <dbReference type="ChEBI" id="CHEBI:57540"/>
        <dbReference type="ChEBI" id="CHEBI:57945"/>
        <dbReference type="EC" id="1.7.1.4"/>
    </reaction>
</comment>
<dbReference type="GO" id="GO:0008942">
    <property type="term" value="F:nitrite reductase [NAD(P)H] activity"/>
    <property type="evidence" value="ECO:0007669"/>
    <property type="project" value="UniProtKB-EC"/>
</dbReference>
<dbReference type="PANTHER" id="PTHR43809:SF1">
    <property type="entry name" value="NITRITE REDUCTASE (NADH) LARGE SUBUNIT"/>
    <property type="match status" value="1"/>
</dbReference>
<evidence type="ECO:0000256" key="13">
    <source>
        <dbReference type="ARBA" id="ARBA00023004"/>
    </source>
</evidence>
<dbReference type="InterPro" id="IPR012744">
    <property type="entry name" value="Nitri_red_NirB"/>
</dbReference>
<evidence type="ECO:0000256" key="8">
    <source>
        <dbReference type="ARBA" id="ARBA00022630"/>
    </source>
</evidence>
<keyword evidence="12" id="KW-0560">Oxidoreductase</keyword>
<dbReference type="InterPro" id="IPR007419">
    <property type="entry name" value="BFD-like_2Fe2S-bd_dom"/>
</dbReference>
<evidence type="ECO:0000256" key="11">
    <source>
        <dbReference type="ARBA" id="ARBA00022827"/>
    </source>
</evidence>
<sequence length="1091" mass="120033">MAIQPPPEASKRVQVMVVGLGMVGIAFIEKMLTLDTVGKYHIRTCGEEPTVAYNRVGLTEYFQHRNVSELYLNPVSWYAEQNPEQFSFHIGEQVLRIDPAKKEVHTSKDNVFTYDILVLATGSAAGLPPYVSAERARKTKGVFVYRSIADLENIIKYAEQDHVTRAEVIGGGLLGLEAAKAVYDMPSVPNVSIHIRQDYPLNRQLDASAGMLVLRKIEDLGVKVVTKSTIKDMTTRTDESGETFTGFQTASEPIESDLVIYAVGIKPRDDLARDSGIELDAGGGVKIGDDLMSSAKDVYAIGECASWRGNFYGLIAPGVEMADILAFNLTQTHGEGAPKHAARKMNTPDLSTRLKLMGVDVASFGDHFADMRVQPKIYSAPALGEVHIEKPSRSNENTAVKCLTYHDPFSATYKKYIFSQDGQHLLGGMMIGDVGDFTKLVAITKKKKKLDVPPSQFILGSKSEGETNGDDLDDDTTICSCHNVTKAAITSCVKDGLTDFAKIKAKTKVGTGCGGCVPLATSIFKTEMKKLGHSINNNLCHHIKMSRQDLLYTVKIKKLKDFRSIMDTIGTGNGSQGCEICKPAIGSVLSSLYNEFVMAPKHHGNQDTNDRYMANIQRDGTFSVVPRIAAGEIKPEELIVIGQVAKEFDLYTKITGGQRIDMFGAKKQDLPTIWSRLIDAGMESGQAYGKALRTVKSCVGSSWCRFGVGDSVGLAVDLENRYRGVRAPHKFKGGVSGCVRECAEAQSKDFGLIATDKGWNIFIGGNGGITPRHAKLFASDVPPTKVVRIIDRYLMLYIRTADRLQRTAPWVESFEGGIDKLRKIILEDELGICADLEAEMHALVGTYEDEWKRAVNDPELRKQFKQFANSDEVRPSIEKIEERGQNRAADWPKDFPPMKFEAKDLPTPKEQWKWIPLATVDDLRPTHENTTSAAVRYGEDSQLAIFHYPGKGYLASQQMCPHRRAFVLDHGIVGDDKDGNLYVSCPLHKRNYDLKTGDCSTDPSMHILTFEVKEEAGTLLVKLPPAEELDEMIGSSKWMVRKSTAEALGRIPATRIEIVPPSMRALQDPTSSPEAKHGSNGGGCGSAALDW</sequence>
<evidence type="ECO:0000256" key="12">
    <source>
        <dbReference type="ARBA" id="ARBA00023002"/>
    </source>
</evidence>
<evidence type="ECO:0000256" key="20">
    <source>
        <dbReference type="ARBA" id="ARBA00070300"/>
    </source>
</evidence>
<dbReference type="GeneID" id="77731492"/>
<dbReference type="PROSITE" id="PS00365">
    <property type="entry name" value="NIR_SIR"/>
    <property type="match status" value="1"/>
</dbReference>
<evidence type="ECO:0000256" key="14">
    <source>
        <dbReference type="ARBA" id="ARBA00023014"/>
    </source>
</evidence>
<feature type="region of interest" description="Disordered" evidence="21">
    <location>
        <begin position="1065"/>
        <end position="1091"/>
    </location>
</feature>
<dbReference type="SUPFAM" id="SSF50022">
    <property type="entry name" value="ISP domain"/>
    <property type="match status" value="1"/>
</dbReference>
<evidence type="ECO:0000256" key="1">
    <source>
        <dbReference type="ARBA" id="ARBA00001929"/>
    </source>
</evidence>
<protein>
    <recommendedName>
        <fullName evidence="20">Nitrite reductase [NAD(P)H]</fullName>
        <ecNumber evidence="19">1.7.1.4</ecNumber>
    </recommendedName>
</protein>
<keyword evidence="15" id="KW-0534">Nitrate assimilation</keyword>
<dbReference type="GO" id="GO:0051537">
    <property type="term" value="F:2 iron, 2 sulfur cluster binding"/>
    <property type="evidence" value="ECO:0007669"/>
    <property type="project" value="UniProtKB-KW"/>
</dbReference>
<dbReference type="GO" id="GO:0015980">
    <property type="term" value="P:energy derivation by oxidation of organic compounds"/>
    <property type="evidence" value="ECO:0007669"/>
    <property type="project" value="UniProtKB-ARBA"/>
</dbReference>
<dbReference type="SUPFAM" id="SSF55124">
    <property type="entry name" value="Nitrite/Sulfite reductase N-terminal domain-like"/>
    <property type="match status" value="1"/>
</dbReference>
<dbReference type="InterPro" id="IPR045854">
    <property type="entry name" value="NO2/SO3_Rdtase_4Fe4S_sf"/>
</dbReference>
<dbReference type="GO" id="GO:0050660">
    <property type="term" value="F:flavin adenine dinucleotide binding"/>
    <property type="evidence" value="ECO:0007669"/>
    <property type="project" value="InterPro"/>
</dbReference>
<dbReference type="InterPro" id="IPR023753">
    <property type="entry name" value="FAD/NAD-binding_dom"/>
</dbReference>
<evidence type="ECO:0000256" key="4">
    <source>
        <dbReference type="ARBA" id="ARBA00005096"/>
    </source>
</evidence>
<dbReference type="EMBL" id="JAKWFO010000004">
    <property type="protein sequence ID" value="KAI9637220.1"/>
    <property type="molecule type" value="Genomic_DNA"/>
</dbReference>
<dbReference type="PROSITE" id="PS51296">
    <property type="entry name" value="RIESKE"/>
    <property type="match status" value="1"/>
</dbReference>
<evidence type="ECO:0000259" key="22">
    <source>
        <dbReference type="PROSITE" id="PS51296"/>
    </source>
</evidence>
<gene>
    <name evidence="23" type="ORF">MKK02DRAFT_43140</name>
</gene>
<keyword evidence="13" id="KW-0408">Iron</keyword>
<dbReference type="Pfam" id="PF07992">
    <property type="entry name" value="Pyr_redox_2"/>
    <property type="match status" value="1"/>
</dbReference>
<dbReference type="SUPFAM" id="SSF56014">
    <property type="entry name" value="Nitrite and sulphite reductase 4Fe-4S domain-like"/>
    <property type="match status" value="1"/>
</dbReference>